<protein>
    <submittedName>
        <fullName evidence="2">Uncharacterized protein</fullName>
    </submittedName>
</protein>
<feature type="non-terminal residue" evidence="2">
    <location>
        <position position="27"/>
    </location>
</feature>
<gene>
    <name evidence="2" type="ORF">AVEN_176577_1</name>
</gene>
<dbReference type="Proteomes" id="UP000499080">
    <property type="component" value="Unassembled WGS sequence"/>
</dbReference>
<reference evidence="2 3" key="1">
    <citation type="journal article" date="2019" name="Sci. Rep.">
        <title>Orb-weaving spider Araneus ventricosus genome elucidates the spidroin gene catalogue.</title>
        <authorList>
            <person name="Kono N."/>
            <person name="Nakamura H."/>
            <person name="Ohtoshi R."/>
            <person name="Moran D.A.P."/>
            <person name="Shinohara A."/>
            <person name="Yoshida Y."/>
            <person name="Fujiwara M."/>
            <person name="Mori M."/>
            <person name="Tomita M."/>
            <person name="Arakawa K."/>
        </authorList>
    </citation>
    <scope>NUCLEOTIDE SEQUENCE [LARGE SCALE GENOMIC DNA]</scope>
</reference>
<proteinExistence type="predicted"/>
<evidence type="ECO:0000313" key="3">
    <source>
        <dbReference type="Proteomes" id="UP000499080"/>
    </source>
</evidence>
<accession>A0A4Y2MPL3</accession>
<sequence>MAEAVRNFVNEAHSAQIHPTSSPVPQK</sequence>
<feature type="region of interest" description="Disordered" evidence="1">
    <location>
        <begin position="1"/>
        <end position="27"/>
    </location>
</feature>
<feature type="compositionally biased region" description="Polar residues" evidence="1">
    <location>
        <begin position="17"/>
        <end position="27"/>
    </location>
</feature>
<name>A0A4Y2MPL3_ARAVE</name>
<organism evidence="2 3">
    <name type="scientific">Araneus ventricosus</name>
    <name type="common">Orbweaver spider</name>
    <name type="synonym">Epeira ventricosa</name>
    <dbReference type="NCBI Taxonomy" id="182803"/>
    <lineage>
        <taxon>Eukaryota</taxon>
        <taxon>Metazoa</taxon>
        <taxon>Ecdysozoa</taxon>
        <taxon>Arthropoda</taxon>
        <taxon>Chelicerata</taxon>
        <taxon>Arachnida</taxon>
        <taxon>Araneae</taxon>
        <taxon>Araneomorphae</taxon>
        <taxon>Entelegynae</taxon>
        <taxon>Araneoidea</taxon>
        <taxon>Araneidae</taxon>
        <taxon>Araneus</taxon>
    </lineage>
</organism>
<evidence type="ECO:0000256" key="1">
    <source>
        <dbReference type="SAM" id="MobiDB-lite"/>
    </source>
</evidence>
<dbReference type="AlphaFoldDB" id="A0A4Y2MPL3"/>
<keyword evidence="3" id="KW-1185">Reference proteome</keyword>
<dbReference type="EMBL" id="BGPR01007648">
    <property type="protein sequence ID" value="GBN28489.1"/>
    <property type="molecule type" value="Genomic_DNA"/>
</dbReference>
<evidence type="ECO:0000313" key="2">
    <source>
        <dbReference type="EMBL" id="GBN28489.1"/>
    </source>
</evidence>
<comment type="caution">
    <text evidence="2">The sequence shown here is derived from an EMBL/GenBank/DDBJ whole genome shotgun (WGS) entry which is preliminary data.</text>
</comment>